<dbReference type="AlphaFoldDB" id="A0A0U5BBA0"/>
<proteinExistence type="predicted"/>
<feature type="transmembrane region" description="Helical" evidence="4">
    <location>
        <begin position="124"/>
        <end position="145"/>
    </location>
</feature>
<keyword evidence="4" id="KW-0812">Transmembrane</keyword>
<dbReference type="RefSeq" id="WP_096421091.1">
    <property type="nucleotide sequence ID" value="NZ_AP017315.1"/>
</dbReference>
<dbReference type="EMBL" id="AP017315">
    <property type="protein sequence ID" value="BAU31937.1"/>
    <property type="molecule type" value="Genomic_DNA"/>
</dbReference>
<dbReference type="InterPro" id="IPR018764">
    <property type="entry name" value="RskA_C"/>
</dbReference>
<dbReference type="OrthoDB" id="4328740at2"/>
<feature type="domain" description="Anti-sigma K factor RskA C-terminal" evidence="5">
    <location>
        <begin position="130"/>
        <end position="256"/>
    </location>
</feature>
<organism evidence="6 7">
    <name type="scientific">Microcella alkaliphila</name>
    <dbReference type="NCBI Taxonomy" id="279828"/>
    <lineage>
        <taxon>Bacteria</taxon>
        <taxon>Bacillati</taxon>
        <taxon>Actinomycetota</taxon>
        <taxon>Actinomycetes</taxon>
        <taxon>Micrococcales</taxon>
        <taxon>Microbacteriaceae</taxon>
        <taxon>Microcella</taxon>
    </lineage>
</organism>
<evidence type="ECO:0000256" key="3">
    <source>
        <dbReference type="SAM" id="MobiDB-lite"/>
    </source>
</evidence>
<dbReference type="Proteomes" id="UP000218965">
    <property type="component" value="Chromosome"/>
</dbReference>
<evidence type="ECO:0000256" key="1">
    <source>
        <dbReference type="ARBA" id="ARBA00023015"/>
    </source>
</evidence>
<keyword evidence="2" id="KW-0804">Transcription</keyword>
<dbReference type="Gene3D" id="1.10.10.1320">
    <property type="entry name" value="Anti-sigma factor, zinc-finger domain"/>
    <property type="match status" value="1"/>
</dbReference>
<feature type="region of interest" description="Disordered" evidence="3">
    <location>
        <begin position="78"/>
        <end position="102"/>
    </location>
</feature>
<accession>A0A0U5BBA0</accession>
<sequence length="265" mass="27450">MEQHCDTGALALGALGEALEADADAHLRACGRCQHELARMAATVSVARSTLGESELHRPPAHVWQNVHRQVGFGDALRSDPLGTPVSNPKPPIEAPPVASDATVAPAPVASLRDARERRGLRRFVAPLTAAAAAAALITGVALGWQALTPRDTGTIVASASLDALPAWQGAVGSAEIIEHANGERVVRIALDAPPVSGAVQEVWLLTPEVDGLISLGLLGDARGEFVIPAEVDLDRYSVVDISAEPLDGDPSHSGDSIVRGALES</sequence>
<evidence type="ECO:0000256" key="2">
    <source>
        <dbReference type="ARBA" id="ARBA00023163"/>
    </source>
</evidence>
<evidence type="ECO:0000256" key="4">
    <source>
        <dbReference type="SAM" id="Phobius"/>
    </source>
</evidence>
<evidence type="ECO:0000313" key="6">
    <source>
        <dbReference type="EMBL" id="BAU31937.1"/>
    </source>
</evidence>
<keyword evidence="1" id="KW-0805">Transcription regulation</keyword>
<dbReference type="GO" id="GO:0005886">
    <property type="term" value="C:plasma membrane"/>
    <property type="evidence" value="ECO:0007669"/>
    <property type="project" value="InterPro"/>
</dbReference>
<protein>
    <recommendedName>
        <fullName evidence="5">Anti-sigma K factor RskA C-terminal domain-containing protein</fullName>
    </recommendedName>
</protein>
<keyword evidence="4" id="KW-0472">Membrane</keyword>
<reference evidence="7" key="1">
    <citation type="submission" date="2015-12" db="EMBL/GenBank/DDBJ databases">
        <authorList>
            <person name="Shamseldin A."/>
            <person name="Moawad H."/>
            <person name="Abd El-Rahim W.M."/>
            <person name="Sadowsky M.J."/>
        </authorList>
    </citation>
    <scope>NUCLEOTIDE SEQUENCE [LARGE SCALE GENOMIC DNA]</scope>
    <source>
        <strain evidence="7">JAM AC0309</strain>
    </source>
</reference>
<dbReference type="Pfam" id="PF10099">
    <property type="entry name" value="RskA_C"/>
    <property type="match status" value="1"/>
</dbReference>
<name>A0A0U5BBA0_9MICO</name>
<dbReference type="KEGG" id="malk:MalAC0309_1076"/>
<evidence type="ECO:0000313" key="7">
    <source>
        <dbReference type="Proteomes" id="UP000218965"/>
    </source>
</evidence>
<feature type="region of interest" description="Disordered" evidence="3">
    <location>
        <begin position="245"/>
        <end position="265"/>
    </location>
</feature>
<evidence type="ECO:0000259" key="5">
    <source>
        <dbReference type="Pfam" id="PF10099"/>
    </source>
</evidence>
<reference evidence="6 7" key="2">
    <citation type="submission" date="2016-01" db="EMBL/GenBank/DDBJ databases">
        <title>Microcella alkaliphila JAM AC0309 whole genome shotgun sequence.</title>
        <authorList>
            <person name="Kurata A."/>
            <person name="Hirose Y."/>
            <person name="Kishimoto N."/>
            <person name="Kobayashi T."/>
        </authorList>
    </citation>
    <scope>NUCLEOTIDE SEQUENCE [LARGE SCALE GENOMIC DNA]</scope>
    <source>
        <strain evidence="6 7">JAM AC0309</strain>
    </source>
</reference>
<gene>
    <name evidence="6" type="ORF">MalAC0309_1076</name>
</gene>
<dbReference type="InterPro" id="IPR041916">
    <property type="entry name" value="Anti_sigma_zinc_sf"/>
</dbReference>
<keyword evidence="4" id="KW-1133">Transmembrane helix</keyword>